<dbReference type="Proteomes" id="UP000322080">
    <property type="component" value="Unassembled WGS sequence"/>
</dbReference>
<gene>
    <name evidence="5" type="primary">wcaI</name>
    <name evidence="5" type="ORF">FVF75_03655</name>
</gene>
<proteinExistence type="inferred from homology"/>
<dbReference type="Gene3D" id="3.40.50.2000">
    <property type="entry name" value="Glycogen Phosphorylase B"/>
    <property type="match status" value="2"/>
</dbReference>
<evidence type="ECO:0000256" key="3">
    <source>
        <dbReference type="ARBA" id="ARBA00022679"/>
    </source>
</evidence>
<dbReference type="SUPFAM" id="SSF53756">
    <property type="entry name" value="UDP-Glycosyltransferase/glycogen phosphorylase"/>
    <property type="match status" value="1"/>
</dbReference>
<dbReference type="EMBL" id="VSIY01000003">
    <property type="protein sequence ID" value="TYB83284.1"/>
    <property type="molecule type" value="Genomic_DNA"/>
</dbReference>
<dbReference type="Pfam" id="PF13579">
    <property type="entry name" value="Glyco_trans_4_4"/>
    <property type="match status" value="1"/>
</dbReference>
<dbReference type="InterPro" id="IPR028098">
    <property type="entry name" value="Glyco_trans_4-like_N"/>
</dbReference>
<evidence type="ECO:0000313" key="5">
    <source>
        <dbReference type="EMBL" id="TYB83284.1"/>
    </source>
</evidence>
<dbReference type="NCBIfam" id="NF007640">
    <property type="entry name" value="PRK10307.1"/>
    <property type="match status" value="1"/>
</dbReference>
<dbReference type="PANTHER" id="PTHR12526:SF640">
    <property type="entry name" value="COLANIC ACID BIOSYNTHESIS GLYCOSYLTRANSFERASE WCAL-RELATED"/>
    <property type="match status" value="1"/>
</dbReference>
<dbReference type="AlphaFoldDB" id="A0A5D0RRS0"/>
<dbReference type="RefSeq" id="WP_148376374.1">
    <property type="nucleotide sequence ID" value="NZ_VSIY01000003.1"/>
</dbReference>
<evidence type="ECO:0000256" key="2">
    <source>
        <dbReference type="ARBA" id="ARBA00022676"/>
    </source>
</evidence>
<evidence type="ECO:0000259" key="4">
    <source>
        <dbReference type="Pfam" id="PF13579"/>
    </source>
</evidence>
<dbReference type="CDD" id="cd03794">
    <property type="entry name" value="GT4_WbuB-like"/>
    <property type="match status" value="1"/>
</dbReference>
<dbReference type="PANTHER" id="PTHR12526">
    <property type="entry name" value="GLYCOSYLTRANSFERASE"/>
    <property type="match status" value="1"/>
</dbReference>
<organism evidence="5 6">
    <name type="scientific">Maritimibacter fusiformis</name>
    <dbReference type="NCBI Taxonomy" id="2603819"/>
    <lineage>
        <taxon>Bacteria</taxon>
        <taxon>Pseudomonadati</taxon>
        <taxon>Pseudomonadota</taxon>
        <taxon>Alphaproteobacteria</taxon>
        <taxon>Rhodobacterales</taxon>
        <taxon>Roseobacteraceae</taxon>
        <taxon>Maritimibacter</taxon>
    </lineage>
</organism>
<keyword evidence="6" id="KW-1185">Reference proteome</keyword>
<keyword evidence="2" id="KW-0328">Glycosyltransferase</keyword>
<accession>A0A5D0RRS0</accession>
<evidence type="ECO:0000256" key="1">
    <source>
        <dbReference type="ARBA" id="ARBA00009481"/>
    </source>
</evidence>
<dbReference type="Pfam" id="PF13692">
    <property type="entry name" value="Glyco_trans_1_4"/>
    <property type="match status" value="1"/>
</dbReference>
<reference evidence="5 6" key="1">
    <citation type="submission" date="2019-08" db="EMBL/GenBank/DDBJ databases">
        <title>Identification of a novel species of the genus Boseongicola.</title>
        <authorList>
            <person name="Zhang X.-Q."/>
        </authorList>
    </citation>
    <scope>NUCLEOTIDE SEQUENCE [LARGE SCALE GENOMIC DNA]</scope>
    <source>
        <strain evidence="5 6">HY14</strain>
    </source>
</reference>
<evidence type="ECO:0000313" key="6">
    <source>
        <dbReference type="Proteomes" id="UP000322080"/>
    </source>
</evidence>
<keyword evidence="3 5" id="KW-0808">Transferase</keyword>
<comment type="caution">
    <text evidence="5">The sequence shown here is derived from an EMBL/GenBank/DDBJ whole genome shotgun (WGS) entry which is preliminary data.</text>
</comment>
<sequence>MRLLILGINYAPEIISTAVYTTDLAEDMTSRGHEVSAVTALPYFPAWKIMDGWRQGWRFERRNGVDVMHCPLYVPSKPSGARRILHHVSFAVASLPVTLWWGLRRRPDFVLVVAPALIAAPVGWLTARLAGARCWLHVQDFEVEAAFTTGLLNQDGWIGRAARAFEGWVLRRFDRVSSISAPMLAKLRQKGVPRARVVELRNWANLEAVTPVEGPSPMRAELGINTGYVALYSGNLANKQGLGILPGVARLLERRGDVTVVICGDGPMRDDLVGMSSGIGNIRFIPLQPLERLSDLLGMADVHLLPQVAGVADLMLPSKLTNMLASGRPVVATTRPDTALGREIDRCGVNTPPGDAQAMAAAVDFLLDRPEERMRLGAAARARALENWSRTAVLDRFEDEMCAMTRAVGPNPREVSG</sequence>
<feature type="domain" description="Glycosyltransferase subfamily 4-like N-terminal" evidence="4">
    <location>
        <begin position="18"/>
        <end position="203"/>
    </location>
</feature>
<protein>
    <submittedName>
        <fullName evidence="5">Colanic acid biosynthesis glycosyltransferase WcaI</fullName>
    </submittedName>
</protein>
<comment type="similarity">
    <text evidence="1">Belongs to the glycosyltransferase group 1 family. Glycosyltransferase 4 subfamily.</text>
</comment>
<name>A0A5D0RRS0_9RHOB</name>
<dbReference type="GO" id="GO:0016757">
    <property type="term" value="F:glycosyltransferase activity"/>
    <property type="evidence" value="ECO:0007669"/>
    <property type="project" value="UniProtKB-KW"/>
</dbReference>